<dbReference type="RefSeq" id="YP_008059244.1">
    <property type="nucleotide sequence ID" value="NC_021328.1"/>
</dbReference>
<accession>R4TGJ3</accession>
<sequence length="56" mass="6770">MTIFPTFIRSLDGHFIELKKESVYQSPSVNHRIPTKAEWVIRNSTYYEPNRIHYEE</sequence>
<dbReference type="GeneID" id="16194062"/>
<keyword evidence="2" id="KW-1185">Reference proteome</keyword>
<name>R4TGJ3_9CAUD</name>
<dbReference type="Proteomes" id="UP000202786">
    <property type="component" value="Segment"/>
</dbReference>
<dbReference type="KEGG" id="vg:16194062"/>
<organism evidence="1 2">
    <name type="scientific">Halogranum tailed virus 1</name>
    <dbReference type="NCBI Taxonomy" id="1273749"/>
    <lineage>
        <taxon>Viruses</taxon>
        <taxon>Duplodnaviria</taxon>
        <taxon>Heunggongvirae</taxon>
        <taxon>Uroviricota</taxon>
        <taxon>Caudoviricetes</taxon>
        <taxon>Thumleimavirales</taxon>
        <taxon>Halomagnusviridae</taxon>
        <taxon>Hagravirus</taxon>
        <taxon>Hagravirus capitaneum</taxon>
        <taxon>Hagravirus HGTV1</taxon>
    </lineage>
</organism>
<proteinExistence type="predicted"/>
<evidence type="ECO:0000313" key="1">
    <source>
        <dbReference type="EMBL" id="AGM11366.1"/>
    </source>
</evidence>
<evidence type="ECO:0000313" key="2">
    <source>
        <dbReference type="Proteomes" id="UP000202786"/>
    </source>
</evidence>
<protein>
    <submittedName>
        <fullName evidence="1">Uncharacterized protein</fullName>
    </submittedName>
</protein>
<dbReference type="EMBL" id="KC292026">
    <property type="protein sequence ID" value="AGM11366.1"/>
    <property type="molecule type" value="Genomic_DNA"/>
</dbReference>
<gene>
    <name evidence="1" type="primary">36</name>
    <name evidence="1" type="ORF">HGTV1_36</name>
</gene>
<reference evidence="1 2" key="1">
    <citation type="submission" date="2012-12" db="EMBL/GenBank/DDBJ databases">
        <authorList>
            <person name="Sencilo A."/>
            <person name="Jacobs-Sera D."/>
            <person name="Russell D.A."/>
            <person name="Ko C."/>
            <person name="Atanasova N."/>
            <person name="Osterlund E."/>
            <person name="Oksanen H.M."/>
            <person name="Bamford D.H."/>
            <person name="Hatfull G.F."/>
            <person name="Roine E."/>
            <person name="Hendrix R.W."/>
        </authorList>
    </citation>
    <scope>NUCLEOTIDE SEQUENCE [LARGE SCALE GENOMIC DNA]</scope>
</reference>